<protein>
    <submittedName>
        <fullName evidence="1">Uncharacterized protein</fullName>
    </submittedName>
</protein>
<reference evidence="1" key="1">
    <citation type="submission" date="2020-07" db="EMBL/GenBank/DDBJ databases">
        <title>Genome sequence and genetic diversity analysis of an under-domesticated orphan crop, white fonio (Digitaria exilis).</title>
        <authorList>
            <person name="Bennetzen J.L."/>
            <person name="Chen S."/>
            <person name="Ma X."/>
            <person name="Wang X."/>
            <person name="Yssel A.E.J."/>
            <person name="Chaluvadi S.R."/>
            <person name="Johnson M."/>
            <person name="Gangashetty P."/>
            <person name="Hamidou F."/>
            <person name="Sanogo M.D."/>
            <person name="Zwaenepoel A."/>
            <person name="Wallace J."/>
            <person name="Van De Peer Y."/>
            <person name="Van Deynze A."/>
        </authorList>
    </citation>
    <scope>NUCLEOTIDE SEQUENCE</scope>
    <source>
        <tissue evidence="1">Leaves</tissue>
    </source>
</reference>
<dbReference type="AlphaFoldDB" id="A0A835FSS8"/>
<evidence type="ECO:0000313" key="1">
    <source>
        <dbReference type="EMBL" id="KAF8772132.1"/>
    </source>
</evidence>
<keyword evidence="2" id="KW-1185">Reference proteome</keyword>
<accession>A0A835FSS8</accession>
<name>A0A835FSS8_9POAL</name>
<sequence length="331" mass="35686">MASEELLHKVQALIEGCLHVYMNQKEAIDAVSQQAKIDPGITELVWRQLEQQNPLFFKAYYMRLMLKNQIMVFNKLLEDQLQIMNKEFPSGINSMSIPNGSNSNPLKQNSCFLPETTPGSAMPNGIMHNGSSSGIINGTPSGDQLLNAGKDLHGLHSGIDASTSLQSDQNAAAVMFGVDNGTNATIKTESGYSSNADFAFCGNNFLESCQSIGDASGGGSFSSSELNGQPLNDSILDMESSSYFLNQIPQSFIFSDLAEDFSQSAEMAPFLTSETNNFSDSTGGDHTGKICIDEDIEDLLRTAVSASAILSNVLVSLAQSKYLVYVAILRV</sequence>
<evidence type="ECO:0000313" key="2">
    <source>
        <dbReference type="Proteomes" id="UP000636709"/>
    </source>
</evidence>
<dbReference type="InterPro" id="IPR006476">
    <property type="entry name" value="CHP01589_pln"/>
</dbReference>
<gene>
    <name evidence="1" type="ORF">HU200_006127</name>
</gene>
<dbReference type="PANTHER" id="PTHR31871:SF67">
    <property type="entry name" value="TETRATRICOPEPTIDE REPEAT (TPR)-LIKE SUPERFAMILY PROTEIN"/>
    <property type="match status" value="1"/>
</dbReference>
<proteinExistence type="predicted"/>
<dbReference type="Pfam" id="PF09713">
    <property type="entry name" value="A_thal_3526"/>
    <property type="match status" value="1"/>
</dbReference>
<dbReference type="EMBL" id="JACEFO010000429">
    <property type="protein sequence ID" value="KAF8772132.1"/>
    <property type="molecule type" value="Genomic_DNA"/>
</dbReference>
<dbReference type="OrthoDB" id="1620396at2759"/>
<dbReference type="PANTHER" id="PTHR31871">
    <property type="entry name" value="OS02G0137100 PROTEIN"/>
    <property type="match status" value="1"/>
</dbReference>
<dbReference type="Proteomes" id="UP000636709">
    <property type="component" value="Unassembled WGS sequence"/>
</dbReference>
<organism evidence="1 2">
    <name type="scientific">Digitaria exilis</name>
    <dbReference type="NCBI Taxonomy" id="1010633"/>
    <lineage>
        <taxon>Eukaryota</taxon>
        <taxon>Viridiplantae</taxon>
        <taxon>Streptophyta</taxon>
        <taxon>Embryophyta</taxon>
        <taxon>Tracheophyta</taxon>
        <taxon>Spermatophyta</taxon>
        <taxon>Magnoliopsida</taxon>
        <taxon>Liliopsida</taxon>
        <taxon>Poales</taxon>
        <taxon>Poaceae</taxon>
        <taxon>PACMAD clade</taxon>
        <taxon>Panicoideae</taxon>
        <taxon>Panicodae</taxon>
        <taxon>Paniceae</taxon>
        <taxon>Anthephorinae</taxon>
        <taxon>Digitaria</taxon>
    </lineage>
</organism>
<dbReference type="NCBIfam" id="TIGR01589">
    <property type="entry name" value="A_thal_3526"/>
    <property type="match status" value="1"/>
</dbReference>
<comment type="caution">
    <text evidence="1">The sequence shown here is derived from an EMBL/GenBank/DDBJ whole genome shotgun (WGS) entry which is preliminary data.</text>
</comment>